<dbReference type="InterPro" id="IPR004012">
    <property type="entry name" value="Run_dom"/>
</dbReference>
<dbReference type="PANTHER" id="PTHR48208">
    <property type="entry name" value="CENTROMERE PROTEIN I"/>
    <property type="match status" value="1"/>
</dbReference>
<accession>A0A553P657</accession>
<evidence type="ECO:0000259" key="8">
    <source>
        <dbReference type="PROSITE" id="PS01179"/>
    </source>
</evidence>
<reference evidence="11 12" key="1">
    <citation type="journal article" date="2018" name="Nat. Ecol. Evol.">
        <title>Genomic signatures of mitonuclear coevolution across populations of Tigriopus californicus.</title>
        <authorList>
            <person name="Barreto F.S."/>
            <person name="Watson E.T."/>
            <person name="Lima T.G."/>
            <person name="Willett C.S."/>
            <person name="Edmands S."/>
            <person name="Li W."/>
            <person name="Burton R.S."/>
        </authorList>
    </citation>
    <scope>NUCLEOTIDE SEQUENCE [LARGE SCALE GENOMIC DNA]</scope>
    <source>
        <strain evidence="11 12">San Diego</strain>
    </source>
</reference>
<dbReference type="CDD" id="cd00136">
    <property type="entry name" value="PDZ_canonical"/>
    <property type="match status" value="1"/>
</dbReference>
<evidence type="ECO:0000256" key="2">
    <source>
        <dbReference type="ARBA" id="ARBA00004584"/>
    </source>
</evidence>
<dbReference type="Gene3D" id="1.20.58.900">
    <property type="match status" value="1"/>
</dbReference>
<dbReference type="SMART" id="SM00228">
    <property type="entry name" value="PDZ"/>
    <property type="match status" value="1"/>
</dbReference>
<feature type="region of interest" description="Disordered" evidence="7">
    <location>
        <begin position="753"/>
        <end position="787"/>
    </location>
</feature>
<protein>
    <recommendedName>
        <fullName evidence="13">RUN domain-containing protein</fullName>
    </recommendedName>
</protein>
<dbReference type="PROSITE" id="PS50106">
    <property type="entry name" value="PDZ"/>
    <property type="match status" value="1"/>
</dbReference>
<evidence type="ECO:0000256" key="5">
    <source>
        <dbReference type="ARBA" id="ARBA00023242"/>
    </source>
</evidence>
<evidence type="ECO:0000313" key="11">
    <source>
        <dbReference type="EMBL" id="TRY73177.1"/>
    </source>
</evidence>
<dbReference type="GO" id="GO:0005634">
    <property type="term" value="C:nucleus"/>
    <property type="evidence" value="ECO:0007669"/>
    <property type="project" value="UniProtKB-SubCell"/>
</dbReference>
<dbReference type="PROSITE" id="PS50826">
    <property type="entry name" value="RUN"/>
    <property type="match status" value="1"/>
</dbReference>
<dbReference type="InterPro" id="IPR036034">
    <property type="entry name" value="PDZ_sf"/>
</dbReference>
<feature type="domain" description="PDZ" evidence="9">
    <location>
        <begin position="983"/>
        <end position="1045"/>
    </location>
</feature>
<dbReference type="EMBL" id="VCGU01000007">
    <property type="protein sequence ID" value="TRY73177.1"/>
    <property type="molecule type" value="Genomic_DNA"/>
</dbReference>
<keyword evidence="12" id="KW-1185">Reference proteome</keyword>
<evidence type="ECO:0000256" key="7">
    <source>
        <dbReference type="SAM" id="MobiDB-lite"/>
    </source>
</evidence>
<dbReference type="Gene3D" id="2.30.42.10">
    <property type="match status" value="1"/>
</dbReference>
<dbReference type="GO" id="GO:0000070">
    <property type="term" value="P:mitotic sister chromatid segregation"/>
    <property type="evidence" value="ECO:0007669"/>
    <property type="project" value="TreeGrafter"/>
</dbReference>
<dbReference type="PANTHER" id="PTHR48208:SF2">
    <property type="entry name" value="CENTROMERE PROTEIN I"/>
    <property type="match status" value="1"/>
</dbReference>
<evidence type="ECO:0000259" key="9">
    <source>
        <dbReference type="PROSITE" id="PS50106"/>
    </source>
</evidence>
<proteinExistence type="inferred from homology"/>
<evidence type="ECO:0000256" key="3">
    <source>
        <dbReference type="ARBA" id="ARBA00005470"/>
    </source>
</evidence>
<organism evidence="11 12">
    <name type="scientific">Tigriopus californicus</name>
    <name type="common">Marine copepod</name>
    <dbReference type="NCBI Taxonomy" id="6832"/>
    <lineage>
        <taxon>Eukaryota</taxon>
        <taxon>Metazoa</taxon>
        <taxon>Ecdysozoa</taxon>
        <taxon>Arthropoda</taxon>
        <taxon>Crustacea</taxon>
        <taxon>Multicrustacea</taxon>
        <taxon>Hexanauplia</taxon>
        <taxon>Copepoda</taxon>
        <taxon>Harpacticoida</taxon>
        <taxon>Harpacticidae</taxon>
        <taxon>Tigriopus</taxon>
    </lineage>
</organism>
<dbReference type="InterPro" id="IPR011993">
    <property type="entry name" value="PH-like_dom_sf"/>
</dbReference>
<gene>
    <name evidence="11" type="ORF">TCAL_08172</name>
</gene>
<dbReference type="Pfam" id="PF07778">
    <property type="entry name" value="CENP-I"/>
    <property type="match status" value="1"/>
</dbReference>
<name>A0A553P657_TIGCA</name>
<feature type="domain" description="PID" evidence="8">
    <location>
        <begin position="1133"/>
        <end position="1247"/>
    </location>
</feature>
<dbReference type="GO" id="GO:0000939">
    <property type="term" value="C:inner kinetochore"/>
    <property type="evidence" value="ECO:0007669"/>
    <property type="project" value="TreeGrafter"/>
</dbReference>
<dbReference type="Pfam" id="PF02759">
    <property type="entry name" value="RUN"/>
    <property type="match status" value="1"/>
</dbReference>
<dbReference type="STRING" id="6832.A0A553P657"/>
<evidence type="ECO:0000256" key="6">
    <source>
        <dbReference type="ARBA" id="ARBA00023328"/>
    </source>
</evidence>
<feature type="compositionally biased region" description="Low complexity" evidence="7">
    <location>
        <begin position="778"/>
        <end position="787"/>
    </location>
</feature>
<dbReference type="PROSITE" id="PS01179">
    <property type="entry name" value="PID"/>
    <property type="match status" value="1"/>
</dbReference>
<dbReference type="CDD" id="cd17671">
    <property type="entry name" value="RUN"/>
    <property type="match status" value="1"/>
</dbReference>
<keyword evidence="4" id="KW-0158">Chromosome</keyword>
<dbReference type="SUPFAM" id="SSF50729">
    <property type="entry name" value="PH domain-like"/>
    <property type="match status" value="1"/>
</dbReference>
<dbReference type="GO" id="GO:0034080">
    <property type="term" value="P:CENP-A containing chromatin assembly"/>
    <property type="evidence" value="ECO:0007669"/>
    <property type="project" value="TreeGrafter"/>
</dbReference>
<dbReference type="InterPro" id="IPR037213">
    <property type="entry name" value="Run_dom_sf"/>
</dbReference>
<keyword evidence="6" id="KW-0137">Centromere</keyword>
<dbReference type="InterPro" id="IPR006020">
    <property type="entry name" value="PTB/PI_dom"/>
</dbReference>
<dbReference type="InterPro" id="IPR012485">
    <property type="entry name" value="CENP-I"/>
</dbReference>
<evidence type="ECO:0008006" key="13">
    <source>
        <dbReference type="Google" id="ProtNLM"/>
    </source>
</evidence>
<evidence type="ECO:0000259" key="10">
    <source>
        <dbReference type="PROSITE" id="PS50826"/>
    </source>
</evidence>
<feature type="domain" description="RUN" evidence="10">
    <location>
        <begin position="832"/>
        <end position="963"/>
    </location>
</feature>
<comment type="caution">
    <text evidence="11">The sequence shown here is derived from an EMBL/GenBank/DDBJ whole genome shotgun (WGS) entry which is preliminary data.</text>
</comment>
<keyword evidence="5" id="KW-0539">Nucleus</keyword>
<evidence type="ECO:0000256" key="4">
    <source>
        <dbReference type="ARBA" id="ARBA00022454"/>
    </source>
</evidence>
<dbReference type="Gene3D" id="2.30.29.30">
    <property type="entry name" value="Pleckstrin-homology domain (PH domain)/Phosphotyrosine-binding domain (PTB)"/>
    <property type="match status" value="1"/>
</dbReference>
<dbReference type="SMART" id="SM00462">
    <property type="entry name" value="PTB"/>
    <property type="match status" value="1"/>
</dbReference>
<comment type="similarity">
    <text evidence="3">Belongs to the CENP-I/CTF3 family.</text>
</comment>
<feature type="non-terminal residue" evidence="11">
    <location>
        <position position="1"/>
    </location>
</feature>
<dbReference type="SUPFAM" id="SSF140741">
    <property type="entry name" value="RUN domain-like"/>
    <property type="match status" value="1"/>
</dbReference>
<evidence type="ECO:0000256" key="1">
    <source>
        <dbReference type="ARBA" id="ARBA00004123"/>
    </source>
</evidence>
<dbReference type="AlphaFoldDB" id="A0A553P657"/>
<feature type="compositionally biased region" description="Polar residues" evidence="7">
    <location>
        <begin position="767"/>
        <end position="777"/>
    </location>
</feature>
<sequence>DECQQQQPIHCGQPPLGVFSPVIWARDPGQPWRSMASTPDLVLVGSDWNSFVRDSEPHAVLSANSQALEEHLTALVPEHALTSAGADSEWGPSLRAWLSGLAWALSAQSQVHKPVKLKNRRLRNWTLILKFITCLERYSLISVADLLPDLFEQLFHLVRVTHGITRTILCELLSSIANRNHAVPWRVRSLKNNVFNSQGVDVKGPVHLLKKFKFLKPDLIPENLSHYPSIPDPVGRPGMSELERKFEAIWTDRNPFNNDLDDLMPDCRLSWDDVIHHMEIDPSDQNSQDGPHIKRCRLALPGPENVNHVDQTSSGAKHSVSLANCTTVLDIYQNLGHIVPPSQSLALLRRKALFMILAANDNPEEVQARFSIALYHTLHNEFFGSIENSLPRKQYILQRVSLLQNFFQQGIPVVSRFLAEFLPNWNGEELFLEVLGLVSHVQITDFEELSECVLTPLLAHFSKKFTIQQQIVTLACLRRLVFHWITLEYERCKNHLKRFFGTANPNCINPLGAIASLIDIFVQYCESGLAQALAESNPLTSMYFHEVLTNMLMVSRCLASYKLPLCLELPPSFIYHALFQSTPVGLSQVLEHISTIKFETIPICQKALKRVQALIDEDNMATSLEAEAEKEVLLEQLKSKDGLNVVTKDIIAILTNDIVYLDRGKSIFRLHWDIEEQSIRKSLNLTNHIAFQPFIWAFLDKSSHEHNLSRQEIMDDLQDENTMMTESFLGFLSTPLPMVTAFLNAFQRPKIAKGGSAGGKSLHSIGSMRSQGQISQKSRGTSTTATSGISSLVPTSTVLKMSLHPLLRDFQADLKCLKANQDKNAKINAKITDANPHLVSLCKGLEAMFQHGLRPNDNVFVLFEVISLEPKREAGMNALVKHIVSEIKKIRTLKTDVGRSRHFFRCCLNNGWLTSLVISLRNWKTIGDWYESDSLLLRSPNESIMSILPDLDLLHFDLHLANRSFLDDSWELPIYNRFELIPGSDLGLMICSFQGKIVVTKVKTYSSAGEDGKVQVGDVIDDLDATPTYGMEPEAIAKIVKKCGKRPLAIGVVKAEKNGKIFPPLKALLEQSSIDLKRLEELMSIRKKWRPNSLMLDDDNNCPSNDGNDEFDPLLEDEEDFRHDIRGGTELLYIGSLKVGNVGDASLLDKAIHRVIHDQKKVHHSVSIHLQELGVKMFCNERGKEVLNYTYPEISACGCCSTDNHYLAFIAGNDLCTMATEFMCHVFYCANQAKARDVISTIAEGFERTQNAV</sequence>
<dbReference type="SUPFAM" id="SSF50156">
    <property type="entry name" value="PDZ domain-like"/>
    <property type="match status" value="1"/>
</dbReference>
<evidence type="ECO:0000313" key="12">
    <source>
        <dbReference type="Proteomes" id="UP000318571"/>
    </source>
</evidence>
<dbReference type="Pfam" id="PF00640">
    <property type="entry name" value="PID"/>
    <property type="match status" value="1"/>
</dbReference>
<comment type="subcellular location">
    <subcellularLocation>
        <location evidence="2">Chromosome</location>
        <location evidence="2">Centromere</location>
    </subcellularLocation>
    <subcellularLocation>
        <location evidence="1">Nucleus</location>
    </subcellularLocation>
</comment>
<dbReference type="InterPro" id="IPR001478">
    <property type="entry name" value="PDZ"/>
</dbReference>
<dbReference type="Proteomes" id="UP000318571">
    <property type="component" value="Chromosome 3"/>
</dbReference>